<comment type="subcellular location">
    <subcellularLocation>
        <location evidence="1">Secreted</location>
    </subcellularLocation>
</comment>
<dbReference type="EMBL" id="BAAFRS010000218">
    <property type="protein sequence ID" value="GAB1224775.1"/>
    <property type="molecule type" value="Genomic_DNA"/>
</dbReference>
<keyword evidence="4 9" id="KW-0732">Signal</keyword>
<accession>A0ABQ0DPK1</accession>
<gene>
    <name evidence="10" type="ORF">ENUP19_0218G0030</name>
</gene>
<keyword evidence="11" id="KW-1185">Reference proteome</keyword>
<evidence type="ECO:0000313" key="11">
    <source>
        <dbReference type="Proteomes" id="UP001628156"/>
    </source>
</evidence>
<evidence type="ECO:0000256" key="1">
    <source>
        <dbReference type="ARBA" id="ARBA00004613"/>
    </source>
</evidence>
<evidence type="ECO:0000256" key="6">
    <source>
        <dbReference type="ARBA" id="ARBA00022963"/>
    </source>
</evidence>
<dbReference type="Pfam" id="PF04916">
    <property type="entry name" value="Phospholip_B"/>
    <property type="match status" value="1"/>
</dbReference>
<organism evidence="10 11">
    <name type="scientific">Entamoeba nuttalli</name>
    <dbReference type="NCBI Taxonomy" id="412467"/>
    <lineage>
        <taxon>Eukaryota</taxon>
        <taxon>Amoebozoa</taxon>
        <taxon>Evosea</taxon>
        <taxon>Archamoebae</taxon>
        <taxon>Mastigamoebida</taxon>
        <taxon>Entamoebidae</taxon>
        <taxon>Entamoeba</taxon>
    </lineage>
</organism>
<dbReference type="PANTHER" id="PTHR12370">
    <property type="entry name" value="PHOSPHOLIPASE B-RELATED"/>
    <property type="match status" value="1"/>
</dbReference>
<evidence type="ECO:0000256" key="7">
    <source>
        <dbReference type="ARBA" id="ARBA00023098"/>
    </source>
</evidence>
<keyword evidence="6 9" id="KW-0442">Lipid degradation</keyword>
<evidence type="ECO:0000256" key="3">
    <source>
        <dbReference type="ARBA" id="ARBA00022525"/>
    </source>
</evidence>
<evidence type="ECO:0000256" key="4">
    <source>
        <dbReference type="ARBA" id="ARBA00022729"/>
    </source>
</evidence>
<sequence>MSFSFTFVVLSFLFFCTFAQKFSIIKKGDSIEITKGAIRGSVAWGSYENTVNSTGWGILNIHTNKKYSPEEQAFAAGYIESYLTHHWIWIYWQNYKKNEYKHGINKNIRRFMSLQFNFWRKHIKNNENDDIYWKNQKLIFEQFRGLWNGYKKFGKEPMTLEELYLLNSVGDLPTITDKFEKIHSENSMLDLQDKNPDELYHECSAYVKYNNKSHDIIFSHNTWRPYYAMLRIYKHYFFPWTKNAQPMSFASSPGLIHSKDDFYLLSNAQQKRFGVMETTNSFFFKKLNKLITPNSLLSWQRILVSMYFGQTPKEITKTIGQFNSGTYNNQWMIINLNSIEKNAQRKKNILYIGEQMPGKYIVKDVTPILINQTYWASYNIPYIKEIFVSSGYLKKMELGKKEYNYTGSSRALIFTRDGARIHSIDDVKKLMTMNHYKTDPISNKPRNQIAARYDLEMDSDYKFPFGAVDCKIGAASLKYKTLAYCGPTHEGGLPPFNWELFPSIQHWGTPRVYNFDWVKISPSL</sequence>
<name>A0ABQ0DPK1_9EUKA</name>
<dbReference type="EC" id="3.1.1.-" evidence="9"/>
<dbReference type="InterPro" id="IPR007000">
    <property type="entry name" value="PLipase_B-like"/>
</dbReference>
<evidence type="ECO:0000256" key="2">
    <source>
        <dbReference type="ARBA" id="ARBA00007835"/>
    </source>
</evidence>
<dbReference type="Proteomes" id="UP001628156">
    <property type="component" value="Unassembled WGS sequence"/>
</dbReference>
<evidence type="ECO:0000256" key="5">
    <source>
        <dbReference type="ARBA" id="ARBA00022801"/>
    </source>
</evidence>
<evidence type="ECO:0000256" key="9">
    <source>
        <dbReference type="RuleBase" id="RU364138"/>
    </source>
</evidence>
<keyword evidence="7 9" id="KW-0443">Lipid metabolism</keyword>
<keyword evidence="8" id="KW-0325">Glycoprotein</keyword>
<evidence type="ECO:0000313" key="10">
    <source>
        <dbReference type="EMBL" id="GAB1224775.1"/>
    </source>
</evidence>
<keyword evidence="3" id="KW-0964">Secreted</keyword>
<comment type="similarity">
    <text evidence="2 9">Belongs to the phospholipase B-like family.</text>
</comment>
<comment type="caution">
    <text evidence="10">The sequence shown here is derived from an EMBL/GenBank/DDBJ whole genome shotgun (WGS) entry which is preliminary data.</text>
</comment>
<feature type="signal peptide" evidence="9">
    <location>
        <begin position="1"/>
        <end position="19"/>
    </location>
</feature>
<protein>
    <recommendedName>
        <fullName evidence="9">Phospholipase B-like</fullName>
        <ecNumber evidence="9">3.1.1.-</ecNumber>
    </recommendedName>
</protein>
<dbReference type="PANTHER" id="PTHR12370:SF25">
    <property type="entry name" value="PHOSPHOLIPASE B-LIKE PROTEIN G"/>
    <property type="match status" value="1"/>
</dbReference>
<feature type="chain" id="PRO_5044984645" description="Phospholipase B-like" evidence="9">
    <location>
        <begin position="20"/>
        <end position="524"/>
    </location>
</feature>
<reference evidence="10 11" key="1">
    <citation type="journal article" date="2019" name="PLoS Negl. Trop. Dis.">
        <title>Whole genome sequencing of Entamoeba nuttalli reveals mammalian host-related molecular signatures and a novel octapeptide-repeat surface protein.</title>
        <authorList>
            <person name="Tanaka M."/>
            <person name="Makiuchi T."/>
            <person name="Komiyama T."/>
            <person name="Shiina T."/>
            <person name="Osaki K."/>
            <person name="Tachibana H."/>
        </authorList>
    </citation>
    <scope>NUCLEOTIDE SEQUENCE [LARGE SCALE GENOMIC DNA]</scope>
    <source>
        <strain evidence="10 11">P19-061405</strain>
    </source>
</reference>
<proteinExistence type="inferred from homology"/>
<keyword evidence="5 9" id="KW-0378">Hydrolase</keyword>
<evidence type="ECO:0000256" key="8">
    <source>
        <dbReference type="ARBA" id="ARBA00023180"/>
    </source>
</evidence>
<dbReference type="Gene3D" id="3.60.60.30">
    <property type="match status" value="1"/>
</dbReference>
<comment type="function">
    <text evidence="9">Putative phospholipase.</text>
</comment>